<organism evidence="1 2">
    <name type="scientific">Arthrobacter terrae</name>
    <dbReference type="NCBI Taxonomy" id="2935737"/>
    <lineage>
        <taxon>Bacteria</taxon>
        <taxon>Bacillati</taxon>
        <taxon>Actinomycetota</taxon>
        <taxon>Actinomycetes</taxon>
        <taxon>Micrococcales</taxon>
        <taxon>Micrococcaceae</taxon>
        <taxon>Arthrobacter</taxon>
    </lineage>
</organism>
<dbReference type="AlphaFoldDB" id="A0A931CIG3"/>
<keyword evidence="2" id="KW-1185">Reference proteome</keyword>
<gene>
    <name evidence="1" type="ORF">IV500_05710</name>
</gene>
<evidence type="ECO:0000313" key="1">
    <source>
        <dbReference type="EMBL" id="MBG0738918.1"/>
    </source>
</evidence>
<evidence type="ECO:0000313" key="2">
    <source>
        <dbReference type="Proteomes" id="UP000655366"/>
    </source>
</evidence>
<dbReference type="Proteomes" id="UP000655366">
    <property type="component" value="Unassembled WGS sequence"/>
</dbReference>
<accession>A0A931CIG3</accession>
<comment type="caution">
    <text evidence="1">The sequence shown here is derived from an EMBL/GenBank/DDBJ whole genome shotgun (WGS) entry which is preliminary data.</text>
</comment>
<dbReference type="RefSeq" id="WP_196395871.1">
    <property type="nucleotide sequence ID" value="NZ_JADNYM010000006.1"/>
</dbReference>
<protein>
    <submittedName>
        <fullName evidence="1">Uncharacterized protein</fullName>
    </submittedName>
</protein>
<sequence>MSPGGYSTRLPSKQEADVSASASPFDFVRLLDSSSEVVLSHREKITAGVLGCTCGKSYPGCSYTYFAVHHARHVAEEVTLRVLSAAVAAVRADQDDFSRTPDRWVAGSHDSAAAINAIITMAGPKNRQNRPKETTA</sequence>
<name>A0A931CIG3_9MICC</name>
<dbReference type="EMBL" id="JADNYM010000006">
    <property type="protein sequence ID" value="MBG0738918.1"/>
    <property type="molecule type" value="Genomic_DNA"/>
</dbReference>
<proteinExistence type="predicted"/>
<reference evidence="1 2" key="1">
    <citation type="submission" date="2020-11" db="EMBL/GenBank/DDBJ databases">
        <title>Arthrobacter antarcticus sp. nov., isolated from Antarctic Soil.</title>
        <authorList>
            <person name="Li J."/>
        </authorList>
    </citation>
    <scope>NUCLEOTIDE SEQUENCE [LARGE SCALE GENOMIC DNA]</scope>
    <source>
        <strain evidence="1 2">Z1-20</strain>
    </source>
</reference>